<dbReference type="RefSeq" id="XP_025582454.1">
    <property type="nucleotide sequence ID" value="XM_025728048.2"/>
</dbReference>
<organism evidence="2 3">
    <name type="scientific">Fusarium venenatum</name>
    <dbReference type="NCBI Taxonomy" id="56646"/>
    <lineage>
        <taxon>Eukaryota</taxon>
        <taxon>Fungi</taxon>
        <taxon>Dikarya</taxon>
        <taxon>Ascomycota</taxon>
        <taxon>Pezizomycotina</taxon>
        <taxon>Sordariomycetes</taxon>
        <taxon>Hypocreomycetidae</taxon>
        <taxon>Hypocreales</taxon>
        <taxon>Nectriaceae</taxon>
        <taxon>Fusarium</taxon>
    </lineage>
</organism>
<dbReference type="Proteomes" id="UP000245910">
    <property type="component" value="Chromosome IIII"/>
</dbReference>
<keyword evidence="1" id="KW-0175">Coiled coil</keyword>
<accession>A0A2L2SQ26</accession>
<protein>
    <submittedName>
        <fullName evidence="2">Uncharacterized protein</fullName>
    </submittedName>
</protein>
<feature type="coiled-coil region" evidence="1">
    <location>
        <begin position="165"/>
        <end position="273"/>
    </location>
</feature>
<proteinExistence type="predicted"/>
<sequence>MEPTISLLCEGFAFAIPESTAKESPVLSQVIESLPEAPIRVIPITSFDLDAVNCFVEFLNSRNYEVNRTLFPSVVEHGLCVFARHEIQKILQSHWTDGAFLAVLNVALTHPDDELHKVLWSQARSHLHSLTATSEFDPATFLRSFHSSLRTCPSIRTTMTDSAEVERLMEQVTLFQKRASELSIEREELDTRLKEVSSERDEHCQELKSHISALQHTLSGAKTALTICVQAEKKLKEANERYTASEAEHTAKLNEVEKSLSACQTELRVTNAERNLLHVRWKDEKAKSAALVKEVDDLKLDIDLERNIKDTIPTSVRDELKQALKAEQREVKRLNTKLEDAQRSFQATTSMPQAERDRLYESLGAEKNKVLNFTRDRDEGDNILVRCDRCRTRHWHD</sequence>
<dbReference type="AlphaFoldDB" id="A0A2L2SQ26"/>
<dbReference type="GeneID" id="37264386"/>
<dbReference type="STRING" id="56646.A0A2L2SQ26"/>
<evidence type="ECO:0000256" key="1">
    <source>
        <dbReference type="SAM" id="Coils"/>
    </source>
</evidence>
<name>A0A2L2SQ26_9HYPO</name>
<dbReference type="KEGG" id="fvn:FVRRES_12755"/>
<evidence type="ECO:0000313" key="2">
    <source>
        <dbReference type="EMBL" id="CEI40064.1"/>
    </source>
</evidence>
<evidence type="ECO:0000313" key="3">
    <source>
        <dbReference type="Proteomes" id="UP000245910"/>
    </source>
</evidence>
<feature type="coiled-coil region" evidence="1">
    <location>
        <begin position="317"/>
        <end position="344"/>
    </location>
</feature>
<keyword evidence="3" id="KW-1185">Reference proteome</keyword>
<dbReference type="EMBL" id="LN649232">
    <property type="protein sequence ID" value="CEI40064.1"/>
    <property type="molecule type" value="Genomic_DNA"/>
</dbReference>
<reference evidence="3" key="1">
    <citation type="submission" date="2014-10" db="EMBL/GenBank/DDBJ databases">
        <authorList>
            <person name="King R."/>
        </authorList>
    </citation>
    <scope>NUCLEOTIDE SEQUENCE [LARGE SCALE GENOMIC DNA]</scope>
    <source>
        <strain evidence="3">A3/5</strain>
    </source>
</reference>